<evidence type="ECO:0000313" key="1">
    <source>
        <dbReference type="EMBL" id="MEN2787972.1"/>
    </source>
</evidence>
<name>A0ABU9XWN8_9SPHN</name>
<dbReference type="InterPro" id="IPR021880">
    <property type="entry name" value="DUF3489"/>
</dbReference>
<dbReference type="EMBL" id="JBDIMF010000008">
    <property type="protein sequence ID" value="MEN2787972.1"/>
    <property type="molecule type" value="Genomic_DNA"/>
</dbReference>
<organism evidence="1 2">
    <name type="scientific">Sphingomonas qilianensis</name>
    <dbReference type="NCBI Taxonomy" id="1736690"/>
    <lineage>
        <taxon>Bacteria</taxon>
        <taxon>Pseudomonadati</taxon>
        <taxon>Pseudomonadota</taxon>
        <taxon>Alphaproteobacteria</taxon>
        <taxon>Sphingomonadales</taxon>
        <taxon>Sphingomonadaceae</taxon>
        <taxon>Sphingomonas</taxon>
    </lineage>
</organism>
<evidence type="ECO:0000313" key="2">
    <source>
        <dbReference type="Proteomes" id="UP001404104"/>
    </source>
</evidence>
<dbReference type="Proteomes" id="UP001404104">
    <property type="component" value="Unassembled WGS sequence"/>
</dbReference>
<gene>
    <name evidence="1" type="ORF">ABC969_16280</name>
</gene>
<sequence>MPDLTDAQRAVLAPALPRADRSIYPITAPLKGGAVGNIAKSLLKRGLLEEGRADDHATVWRCDDDGEPLTLRITDAGAQALSGDVVHSAKRYERNVEPLVEQLPARENGRARDLLIKLLHRADGASIAEMTDATGWLPHSVRGAISGVIAKKLGYTVASAKDDVRGRVYRITG</sequence>
<accession>A0ABU9XWN8</accession>
<keyword evidence="2" id="KW-1185">Reference proteome</keyword>
<proteinExistence type="predicted"/>
<comment type="caution">
    <text evidence="1">The sequence shown here is derived from an EMBL/GenBank/DDBJ whole genome shotgun (WGS) entry which is preliminary data.</text>
</comment>
<dbReference type="RefSeq" id="WP_345866217.1">
    <property type="nucleotide sequence ID" value="NZ_JBDIMF010000008.1"/>
</dbReference>
<reference evidence="1 2" key="1">
    <citation type="submission" date="2024-05" db="EMBL/GenBank/DDBJ databases">
        <authorList>
            <person name="Liu Q."/>
            <person name="Xin Y.-H."/>
        </authorList>
    </citation>
    <scope>NUCLEOTIDE SEQUENCE [LARGE SCALE GENOMIC DNA]</scope>
    <source>
        <strain evidence="1 2">CGMCC 1.15349</strain>
    </source>
</reference>
<protein>
    <submittedName>
        <fullName evidence="1">DUF3489 domain-containing protein</fullName>
    </submittedName>
</protein>
<dbReference type="Pfam" id="PF11994">
    <property type="entry name" value="DUF3489"/>
    <property type="match status" value="1"/>
</dbReference>